<reference evidence="2 3" key="1">
    <citation type="submission" date="2024-04" db="EMBL/GenBank/DDBJ databases">
        <title>Tritrichomonas musculus Genome.</title>
        <authorList>
            <person name="Alves-Ferreira E."/>
            <person name="Grigg M."/>
            <person name="Lorenzi H."/>
            <person name="Galac M."/>
        </authorList>
    </citation>
    <scope>NUCLEOTIDE SEQUENCE [LARGE SCALE GENOMIC DNA]</scope>
    <source>
        <strain evidence="2 3">EAF2021</strain>
    </source>
</reference>
<organism evidence="2 3">
    <name type="scientific">Tritrichomonas musculus</name>
    <dbReference type="NCBI Taxonomy" id="1915356"/>
    <lineage>
        <taxon>Eukaryota</taxon>
        <taxon>Metamonada</taxon>
        <taxon>Parabasalia</taxon>
        <taxon>Tritrichomonadida</taxon>
        <taxon>Tritrichomonadidae</taxon>
        <taxon>Tritrichomonas</taxon>
    </lineage>
</organism>
<sequence length="228" mass="24973">MGIDSFLSSDRKKASIAMIVIFVGLLADFIVTIVWWDRISIKYGIHAIKEGKLVWNSVVAAWVFSLVGAIFIGLFAVFALFDLPVCDSVTSNSMITMVLTIIGGCLSVASIVTCLIAASHGVDTPTIEKLAKDPKKAEKNLCLKYIFTLQAGVENWSEKNCQGEGKCKDLQKYFEKIEKKSGNKKFSYFCKEVAIPTLVFAIVQFAGLILFIVFLAMEGKTGVSASDM</sequence>
<name>A0ABR2GPW8_9EUKA</name>
<feature type="transmembrane region" description="Helical" evidence="1">
    <location>
        <begin position="57"/>
        <end position="81"/>
    </location>
</feature>
<evidence type="ECO:0000256" key="1">
    <source>
        <dbReference type="SAM" id="Phobius"/>
    </source>
</evidence>
<keyword evidence="1" id="KW-1133">Transmembrane helix</keyword>
<keyword evidence="1" id="KW-0812">Transmembrane</keyword>
<evidence type="ECO:0000313" key="3">
    <source>
        <dbReference type="Proteomes" id="UP001470230"/>
    </source>
</evidence>
<feature type="transmembrane region" description="Helical" evidence="1">
    <location>
        <begin position="193"/>
        <end position="217"/>
    </location>
</feature>
<protein>
    <recommendedName>
        <fullName evidence="4">Tetraspanin family protein</fullName>
    </recommendedName>
</protein>
<accession>A0ABR2GPW8</accession>
<keyword evidence="3" id="KW-1185">Reference proteome</keyword>
<comment type="caution">
    <text evidence="2">The sequence shown here is derived from an EMBL/GenBank/DDBJ whole genome shotgun (WGS) entry which is preliminary data.</text>
</comment>
<feature type="transmembrane region" description="Helical" evidence="1">
    <location>
        <begin position="93"/>
        <end position="118"/>
    </location>
</feature>
<evidence type="ECO:0000313" key="2">
    <source>
        <dbReference type="EMBL" id="KAK8835959.1"/>
    </source>
</evidence>
<keyword evidence="1" id="KW-0472">Membrane</keyword>
<dbReference type="Proteomes" id="UP001470230">
    <property type="component" value="Unassembled WGS sequence"/>
</dbReference>
<evidence type="ECO:0008006" key="4">
    <source>
        <dbReference type="Google" id="ProtNLM"/>
    </source>
</evidence>
<feature type="transmembrane region" description="Helical" evidence="1">
    <location>
        <begin position="14"/>
        <end position="36"/>
    </location>
</feature>
<dbReference type="EMBL" id="JAPFFF010000071">
    <property type="protein sequence ID" value="KAK8835959.1"/>
    <property type="molecule type" value="Genomic_DNA"/>
</dbReference>
<proteinExistence type="predicted"/>
<gene>
    <name evidence="2" type="ORF">M9Y10_040156</name>
</gene>